<dbReference type="Proteomes" id="UP000198211">
    <property type="component" value="Unassembled WGS sequence"/>
</dbReference>
<organism evidence="2 3">
    <name type="scientific">Phytophthora megakarya</name>
    <dbReference type="NCBI Taxonomy" id="4795"/>
    <lineage>
        <taxon>Eukaryota</taxon>
        <taxon>Sar</taxon>
        <taxon>Stramenopiles</taxon>
        <taxon>Oomycota</taxon>
        <taxon>Peronosporomycetes</taxon>
        <taxon>Peronosporales</taxon>
        <taxon>Peronosporaceae</taxon>
        <taxon>Phytophthora</taxon>
    </lineage>
</organism>
<dbReference type="OrthoDB" id="101076at2759"/>
<sequence length="314" mass="36045">MSFHQFEPDQSRLGDETIGAVIARVSEAHRLFDWDRGRHLLVNSTPSNVFRIGVNVGSHQNGSTFKQFPNDLIRNDTERSSKQRGIDRREQCRISQSRYRKRQKLLAMQLEESVKRLRKEVAYLKRVARPQLSCKQSPWAIVVEVYRHVEESLSLWRKVDFVDMVHDINLQTFLGECFSPDVTMGDISGVDALVEQLQHYAENFGDPKLQLHRIESMAPGVMKATGSLHVTVTELSLRKLFTAQGRLDTNSHTALCECLVNQRLCYSCTTTFLFDDCDRVERLEVSIDLVNPFFQVFCSLKDVTNTLLMCSKVT</sequence>
<evidence type="ECO:0000313" key="2">
    <source>
        <dbReference type="EMBL" id="OWZ08335.1"/>
    </source>
</evidence>
<dbReference type="EMBL" id="NBNE01003190">
    <property type="protein sequence ID" value="OWZ08335.1"/>
    <property type="molecule type" value="Genomic_DNA"/>
</dbReference>
<comment type="caution">
    <text evidence="2">The sequence shown here is derived from an EMBL/GenBank/DDBJ whole genome shotgun (WGS) entry which is preliminary data.</text>
</comment>
<protein>
    <submittedName>
        <fullName evidence="2">Bzip transcription factor</fullName>
    </submittedName>
</protein>
<evidence type="ECO:0000313" key="3">
    <source>
        <dbReference type="Proteomes" id="UP000198211"/>
    </source>
</evidence>
<keyword evidence="1" id="KW-0175">Coiled coil</keyword>
<gene>
    <name evidence="2" type="ORF">PHMEG_00019141</name>
</gene>
<feature type="coiled-coil region" evidence="1">
    <location>
        <begin position="100"/>
        <end position="127"/>
    </location>
</feature>
<dbReference type="CDD" id="cd14686">
    <property type="entry name" value="bZIP"/>
    <property type="match status" value="1"/>
</dbReference>
<keyword evidence="3" id="KW-1185">Reference proteome</keyword>
<proteinExistence type="predicted"/>
<reference evidence="3" key="1">
    <citation type="submission" date="2017-03" db="EMBL/GenBank/DDBJ databases">
        <title>Phytopthora megakarya and P. palmivora, two closely related causual agents of cacao black pod achieved similar genome size and gene model numbers by different mechanisms.</title>
        <authorList>
            <person name="Ali S."/>
            <person name="Shao J."/>
            <person name="Larry D.J."/>
            <person name="Kronmiller B."/>
            <person name="Shen D."/>
            <person name="Strem M.D."/>
            <person name="Melnick R.L."/>
            <person name="Guiltinan M.J."/>
            <person name="Tyler B.M."/>
            <person name="Meinhardt L.W."/>
            <person name="Bailey B.A."/>
        </authorList>
    </citation>
    <scope>NUCLEOTIDE SEQUENCE [LARGE SCALE GENOMIC DNA]</scope>
    <source>
        <strain evidence="3">zdho120</strain>
    </source>
</reference>
<name>A0A225VSN6_9STRA</name>
<evidence type="ECO:0000256" key="1">
    <source>
        <dbReference type="SAM" id="Coils"/>
    </source>
</evidence>
<accession>A0A225VSN6</accession>
<dbReference type="AlphaFoldDB" id="A0A225VSN6"/>